<dbReference type="STRING" id="940295.EYM_04585"/>
<dbReference type="AlphaFoldDB" id="A0A0U3F931"/>
<name>A0A0U3F931_9CREN</name>
<dbReference type="Pfam" id="PF18477">
    <property type="entry name" value="PIN_9"/>
    <property type="match status" value="1"/>
</dbReference>
<reference evidence="2 3" key="1">
    <citation type="submission" date="2013-11" db="EMBL/GenBank/DDBJ databases">
        <title>Comparative genomics of Ignicoccus.</title>
        <authorList>
            <person name="Podar M."/>
        </authorList>
    </citation>
    <scope>NUCLEOTIDE SEQUENCE [LARGE SCALE GENOMIC DNA]</scope>
    <source>
        <strain evidence="2 3">DSM 13165</strain>
    </source>
</reference>
<organism evidence="2 3">
    <name type="scientific">Ignicoccus islandicus DSM 13165</name>
    <dbReference type="NCBI Taxonomy" id="940295"/>
    <lineage>
        <taxon>Archaea</taxon>
        <taxon>Thermoproteota</taxon>
        <taxon>Thermoprotei</taxon>
        <taxon>Desulfurococcales</taxon>
        <taxon>Desulfurococcaceae</taxon>
        <taxon>Ignicoccus</taxon>
    </lineage>
</organism>
<dbReference type="RefSeq" id="WP_075049858.1">
    <property type="nucleotide sequence ID" value="NZ_CP006867.1"/>
</dbReference>
<dbReference type="OrthoDB" id="15280at2157"/>
<evidence type="ECO:0000313" key="3">
    <source>
        <dbReference type="Proteomes" id="UP000060778"/>
    </source>
</evidence>
<protein>
    <recommendedName>
        <fullName evidence="1">VapC9 PIN-like domain-containing protein</fullName>
    </recommendedName>
</protein>
<dbReference type="KEGG" id="iis:EYM_04585"/>
<feature type="domain" description="VapC9 PIN-like" evidence="1">
    <location>
        <begin position="17"/>
        <end position="120"/>
    </location>
</feature>
<sequence>MKEISVRDIESSPRSYVLVDTSVLMLIEERANVLEDLTSRGLKCVVTTTVLRELEKLSKMGGRKGLAARLALKVVQSSCYVLPTEGRKWADEELVDIALRYSVPVATADLELRRKLLRKVPTFYYRKTQRRMESDDYFEI</sequence>
<dbReference type="InterPro" id="IPR029060">
    <property type="entry name" value="PIN-like_dom_sf"/>
</dbReference>
<dbReference type="CDD" id="cd09879">
    <property type="entry name" value="PIN_VapC_AF0591-like"/>
    <property type="match status" value="1"/>
</dbReference>
<accession>A0A0U3F931</accession>
<gene>
    <name evidence="2" type="ORF">EYM_04585</name>
</gene>
<dbReference type="InterPro" id="IPR041120">
    <property type="entry name" value="PIN_9"/>
</dbReference>
<dbReference type="Proteomes" id="UP000060778">
    <property type="component" value="Chromosome"/>
</dbReference>
<dbReference type="Gene3D" id="3.40.50.1010">
    <property type="entry name" value="5'-nuclease"/>
    <property type="match status" value="1"/>
</dbReference>
<proteinExistence type="predicted"/>
<evidence type="ECO:0000259" key="1">
    <source>
        <dbReference type="Pfam" id="PF18477"/>
    </source>
</evidence>
<dbReference type="GeneID" id="30680307"/>
<keyword evidence="3" id="KW-1185">Reference proteome</keyword>
<dbReference type="SUPFAM" id="SSF88723">
    <property type="entry name" value="PIN domain-like"/>
    <property type="match status" value="1"/>
</dbReference>
<dbReference type="EMBL" id="CP006867">
    <property type="protein sequence ID" value="ALU12504.1"/>
    <property type="molecule type" value="Genomic_DNA"/>
</dbReference>
<evidence type="ECO:0000313" key="2">
    <source>
        <dbReference type="EMBL" id="ALU12504.1"/>
    </source>
</evidence>